<dbReference type="Proteomes" id="UP000070260">
    <property type="component" value="Plasmid pJFP838A"/>
</dbReference>
<evidence type="ECO:0000313" key="2">
    <source>
        <dbReference type="Proteomes" id="UP000070260"/>
    </source>
</evidence>
<protein>
    <submittedName>
        <fullName evidence="1">Uncharacterized protein</fullName>
    </submittedName>
</protein>
<dbReference type="AlphaFoldDB" id="A0A140GRW4"/>
<keyword evidence="1" id="KW-0614">Plasmid</keyword>
<sequence>MLDLRNNITIQELFSSTTYKTRMYDKCIYCNSDVENDYYILNDGYVCQAYRCNCECAKEELKVKENLYYRLFELQKNIDKEQMLKNMHDMEVEKLDKKYEDLLEYRENLDKLFLIDKCVN</sequence>
<geneLocation type="plasmid" evidence="1 2">
    <name>pJFP838A</name>
</geneLocation>
<dbReference type="EMBL" id="CP013615">
    <property type="protein sequence ID" value="AMN31273.1"/>
    <property type="molecule type" value="Genomic_DNA"/>
</dbReference>
<proteinExistence type="predicted"/>
<reference evidence="1 2" key="1">
    <citation type="journal article" date="2016" name="PLoS ONE">
        <title>Plasmid Characterization and Chromosome Analysis of Two netF+ Clostridium perfringens Isolates Associated with Foal and Canine Necrotizing Enteritis.</title>
        <authorList>
            <person name="Mehdizadeh Gohari I."/>
            <person name="Kropinski A.M."/>
            <person name="Weese S.J."/>
            <person name="Parreira V.R."/>
            <person name="Whitehead A.E."/>
            <person name="Boerlin P."/>
            <person name="Prescott J.F."/>
        </authorList>
    </citation>
    <scope>NUCLEOTIDE SEQUENCE [LARGE SCALE GENOMIC DNA]</scope>
    <source>
        <strain evidence="1 2">JP838</strain>
        <plasmid evidence="2">Plasmid pJFP838A</plasmid>
    </source>
</reference>
<name>A0A140GRW4_CLOPF</name>
<evidence type="ECO:0000313" key="1">
    <source>
        <dbReference type="EMBL" id="AMN31273.1"/>
    </source>
</evidence>
<accession>A0A140GRW4</accession>
<dbReference type="PATRIC" id="fig|1502.177.peg.3567"/>
<organism evidence="1 2">
    <name type="scientific">Clostridium perfringens</name>
    <dbReference type="NCBI Taxonomy" id="1502"/>
    <lineage>
        <taxon>Bacteria</taxon>
        <taxon>Bacillati</taxon>
        <taxon>Bacillota</taxon>
        <taxon>Clostridia</taxon>
        <taxon>Eubacteriales</taxon>
        <taxon>Clostridiaceae</taxon>
        <taxon>Clostridium</taxon>
    </lineage>
</organism>
<dbReference type="RefSeq" id="WP_061429858.1">
    <property type="nucleotide sequence ID" value="NZ_CP013615.1"/>
</dbReference>
<gene>
    <name evidence="1" type="ORF">JFP838_pA0357</name>
</gene>